<proteinExistence type="predicted"/>
<name>A0ABU8E0R0_9ACTN</name>
<evidence type="ECO:0000313" key="8">
    <source>
        <dbReference type="Proteomes" id="UP001373496"/>
    </source>
</evidence>
<comment type="subcellular location">
    <subcellularLocation>
        <location evidence="1">Membrane</location>
        <topology evidence="1">Multi-pass membrane protein</topology>
    </subcellularLocation>
</comment>
<dbReference type="RefSeq" id="WP_225232882.1">
    <property type="nucleotide sequence ID" value="NZ_JBAPLV010000002.1"/>
</dbReference>
<dbReference type="Pfam" id="PF04138">
    <property type="entry name" value="GtrA_DPMS_TM"/>
    <property type="match status" value="1"/>
</dbReference>
<dbReference type="EMBL" id="JBAPLV010000002">
    <property type="protein sequence ID" value="MEI4277234.1"/>
    <property type="molecule type" value="Genomic_DNA"/>
</dbReference>
<gene>
    <name evidence="7" type="ORF">UXQ13_02050</name>
</gene>
<keyword evidence="3 5" id="KW-1133">Transmembrane helix</keyword>
<keyword evidence="4 5" id="KW-0472">Membrane</keyword>
<reference evidence="7 8" key="1">
    <citation type="submission" date="2024-03" db="EMBL/GenBank/DDBJ databases">
        <title>Draft genome sequence of Klenkia terrae.</title>
        <authorList>
            <person name="Duangmal K."/>
            <person name="Chantavorakit T."/>
        </authorList>
    </citation>
    <scope>NUCLEOTIDE SEQUENCE [LARGE SCALE GENOMIC DNA]</scope>
    <source>
        <strain evidence="7 8">JCM 17786</strain>
    </source>
</reference>
<feature type="domain" description="GtrA/DPMS transmembrane" evidence="6">
    <location>
        <begin position="22"/>
        <end position="134"/>
    </location>
</feature>
<dbReference type="InterPro" id="IPR007267">
    <property type="entry name" value="GtrA_DPMS_TM"/>
</dbReference>
<feature type="transmembrane region" description="Helical" evidence="5">
    <location>
        <begin position="113"/>
        <end position="131"/>
    </location>
</feature>
<evidence type="ECO:0000256" key="2">
    <source>
        <dbReference type="ARBA" id="ARBA00022692"/>
    </source>
</evidence>
<dbReference type="Proteomes" id="UP001373496">
    <property type="component" value="Unassembled WGS sequence"/>
</dbReference>
<keyword evidence="8" id="KW-1185">Reference proteome</keyword>
<comment type="caution">
    <text evidence="7">The sequence shown here is derived from an EMBL/GenBank/DDBJ whole genome shotgun (WGS) entry which is preliminary data.</text>
</comment>
<evidence type="ECO:0000256" key="3">
    <source>
        <dbReference type="ARBA" id="ARBA00022989"/>
    </source>
</evidence>
<feature type="transmembrane region" description="Helical" evidence="5">
    <location>
        <begin position="81"/>
        <end position="101"/>
    </location>
</feature>
<evidence type="ECO:0000256" key="1">
    <source>
        <dbReference type="ARBA" id="ARBA00004141"/>
    </source>
</evidence>
<evidence type="ECO:0000256" key="4">
    <source>
        <dbReference type="ARBA" id="ARBA00023136"/>
    </source>
</evidence>
<evidence type="ECO:0000256" key="5">
    <source>
        <dbReference type="SAM" id="Phobius"/>
    </source>
</evidence>
<keyword evidence="2 5" id="KW-0812">Transmembrane</keyword>
<evidence type="ECO:0000259" key="6">
    <source>
        <dbReference type="Pfam" id="PF04138"/>
    </source>
</evidence>
<protein>
    <submittedName>
        <fullName evidence="7">GtrA family protein</fullName>
    </submittedName>
</protein>
<accession>A0ABU8E0R0</accession>
<organism evidence="7 8">
    <name type="scientific">Klenkia terrae</name>
    <dbReference type="NCBI Taxonomy" id="1052259"/>
    <lineage>
        <taxon>Bacteria</taxon>
        <taxon>Bacillati</taxon>
        <taxon>Actinomycetota</taxon>
        <taxon>Actinomycetes</taxon>
        <taxon>Geodermatophilales</taxon>
        <taxon>Geodermatophilaceae</taxon>
        <taxon>Klenkia</taxon>
    </lineage>
</organism>
<sequence length="139" mass="14290">MPLATLGRALWSAPSGPAPLARFALAGGTATLVQSALFLLAGGGQTANLLATAAATVLANELHRRVTFHAGGRTPWWRAQWTGGGVAVVGLATTSTVLLLWESWVPDAPDVAALAVLVGVTTTVGLVRFLVLRRVLSPS</sequence>
<evidence type="ECO:0000313" key="7">
    <source>
        <dbReference type="EMBL" id="MEI4277234.1"/>
    </source>
</evidence>